<comment type="caution">
    <text evidence="1">The sequence shown here is derived from an EMBL/GenBank/DDBJ whole genome shotgun (WGS) entry which is preliminary data.</text>
</comment>
<dbReference type="NCBIfam" id="TIGR02122">
    <property type="entry name" value="TRAP_TAXI"/>
    <property type="match status" value="1"/>
</dbReference>
<gene>
    <name evidence="1" type="ORF">GCM10007173_24290</name>
</gene>
<evidence type="ECO:0000313" key="1">
    <source>
        <dbReference type="EMBL" id="GGJ64462.1"/>
    </source>
</evidence>
<dbReference type="PANTHER" id="PTHR42941:SF1">
    <property type="entry name" value="SLL1037 PROTEIN"/>
    <property type="match status" value="1"/>
</dbReference>
<organism evidence="1 2">
    <name type="scientific">Glutamicibacter ardleyensis</name>
    <dbReference type="NCBI Taxonomy" id="225894"/>
    <lineage>
        <taxon>Bacteria</taxon>
        <taxon>Bacillati</taxon>
        <taxon>Actinomycetota</taxon>
        <taxon>Actinomycetes</taxon>
        <taxon>Micrococcales</taxon>
        <taxon>Micrococcaceae</taxon>
        <taxon>Glutamicibacter</taxon>
    </lineage>
</organism>
<proteinExistence type="predicted"/>
<dbReference type="Proteomes" id="UP000606115">
    <property type="component" value="Unassembled WGS sequence"/>
</dbReference>
<protein>
    <submittedName>
        <fullName evidence="1">C4-dicarboxylate ABC transporter substrate-binding protein</fullName>
    </submittedName>
</protein>
<dbReference type="EMBL" id="BMKX01000006">
    <property type="protein sequence ID" value="GGJ64462.1"/>
    <property type="molecule type" value="Genomic_DNA"/>
</dbReference>
<dbReference type="Pfam" id="PF16868">
    <property type="entry name" value="NMT1_3"/>
    <property type="match status" value="1"/>
</dbReference>
<sequence>MGKSPAIGARTIGRRQLLRWGGLSLMGAGLAACSAGPLIPRLDVAGGENGGMYFEFATLLCEALVKYKIAENSEALITEASVENLKLLKNGTAGLSLALADTVAQLRPAESSLVALGRVYQNYYHCLVPRESSIRTLADLSGRRLGTGAPGSGTWVTGQRILNATGLDTAMRSPRERQLGYVGGLKALEEGSIDALFLFGGIPVSSITELEQRLPLRLISMSSVLPRLREEYPRLYEPVIIPQDTYAGVAQVDTVGVANLLMANVSLPDSVVSAVVELLVNHARELIPRNSAGIQYLTPDTLISTGGQPLHPAAQAAYRRLHG</sequence>
<keyword evidence="2" id="KW-1185">Reference proteome</keyword>
<dbReference type="PANTHER" id="PTHR42941">
    <property type="entry name" value="SLL1037 PROTEIN"/>
    <property type="match status" value="1"/>
</dbReference>
<evidence type="ECO:0000313" key="2">
    <source>
        <dbReference type="Proteomes" id="UP000606115"/>
    </source>
</evidence>
<name>A0ABQ2DRP4_9MICC</name>
<dbReference type="RefSeq" id="WP_141392834.1">
    <property type="nucleotide sequence ID" value="NZ_BMKX01000006.1"/>
</dbReference>
<reference evidence="2" key="1">
    <citation type="journal article" date="2019" name="Int. J. Syst. Evol. Microbiol.">
        <title>The Global Catalogue of Microorganisms (GCM) 10K type strain sequencing project: providing services to taxonomists for standard genome sequencing and annotation.</title>
        <authorList>
            <consortium name="The Broad Institute Genomics Platform"/>
            <consortium name="The Broad Institute Genome Sequencing Center for Infectious Disease"/>
            <person name="Wu L."/>
            <person name="Ma J."/>
        </authorList>
    </citation>
    <scope>NUCLEOTIDE SEQUENCE [LARGE SCALE GENOMIC DNA]</scope>
    <source>
        <strain evidence="2">CGMCC 1.3685</strain>
    </source>
</reference>
<dbReference type="SUPFAM" id="SSF53850">
    <property type="entry name" value="Periplasmic binding protein-like II"/>
    <property type="match status" value="1"/>
</dbReference>
<accession>A0ABQ2DRP4</accession>
<dbReference type="Gene3D" id="3.40.190.10">
    <property type="entry name" value="Periplasmic binding protein-like II"/>
    <property type="match status" value="2"/>
</dbReference>
<dbReference type="InterPro" id="IPR011852">
    <property type="entry name" value="TRAP_TAXI"/>
</dbReference>
<dbReference type="PROSITE" id="PS51257">
    <property type="entry name" value="PROKAR_LIPOPROTEIN"/>
    <property type="match status" value="1"/>
</dbReference>
<dbReference type="GeneID" id="303304783"/>